<dbReference type="InterPro" id="IPR013057">
    <property type="entry name" value="AA_transpt_TM"/>
</dbReference>
<dbReference type="STRING" id="3076.A0A2P6U2H5"/>
<dbReference type="InterPro" id="IPR036249">
    <property type="entry name" value="Thioredoxin-like_sf"/>
</dbReference>
<evidence type="ECO:0000256" key="15">
    <source>
        <dbReference type="RuleBase" id="RU003627"/>
    </source>
</evidence>
<feature type="transmembrane region" description="Helical" evidence="16">
    <location>
        <begin position="89"/>
        <end position="109"/>
    </location>
</feature>
<comment type="similarity">
    <text evidence="14 15">Belongs to the RuBisCO small chain family.</text>
</comment>
<feature type="transmembrane region" description="Helical" evidence="16">
    <location>
        <begin position="194"/>
        <end position="216"/>
    </location>
</feature>
<dbReference type="InterPro" id="IPR036385">
    <property type="entry name" value="RuBisCO_ssu_sf"/>
</dbReference>
<keyword evidence="19" id="KW-1185">Reference proteome</keyword>
<dbReference type="CDD" id="cd02947">
    <property type="entry name" value="TRX_family"/>
    <property type="match status" value="1"/>
</dbReference>
<keyword evidence="4 14" id="KW-0113">Calvin cycle</keyword>
<keyword evidence="6 16" id="KW-0812">Transmembrane</keyword>
<feature type="transmembrane region" description="Helical" evidence="16">
    <location>
        <begin position="26"/>
        <end position="53"/>
    </location>
</feature>
<evidence type="ECO:0000256" key="7">
    <source>
        <dbReference type="ARBA" id="ARBA00022970"/>
    </source>
</evidence>
<accession>A0A2P6U2H5</accession>
<keyword evidence="5 14" id="KW-0934">Plastid</keyword>
<dbReference type="GO" id="GO:0015179">
    <property type="term" value="F:L-amino acid transmembrane transporter activity"/>
    <property type="evidence" value="ECO:0007669"/>
    <property type="project" value="TreeGrafter"/>
</dbReference>
<dbReference type="Gene3D" id="3.40.30.10">
    <property type="entry name" value="Glutaredoxin"/>
    <property type="match status" value="1"/>
</dbReference>
<sequence length="784" mass="84714">MATVVLEDVPATSARSSVLTLVNSSVGAGILALPLAFSCIGWAGGLAAVAFIASTEGFTLYVLARCAESTGARTYGALVHRLLGRRTSLLMCLATWLFLYGSCCAYLMIIGDSFTPLLQHAFGQRWWTSRNLTITAVGCAAILPLTFRRSLGALAAVSSAAVSCILVVVGAIVFRSAQLVAAAGDPFGHVKAFHVSWDALGALPLIILGFACHTNVISVFSELEQQPVLFRTSLSAAAPALLYSATGFMGYLAFPHPHPDILLNFDPDDKLMQVARAAIGLVLIASYPVVHFPARAAVRELLCHITANSRAGAALADGGGGQFAVVEALCFFGATLALALSCTDLGSVFEMPYTVLSSKMFWAGVALQLLAAFVFVLTVWRALFLQPARQLRSVAHVIKPAPLLARRAGGAAHRERAAAMRVSAFQLPTSKWWQKEAPPNVIHIGSVQQLVDAMAGAGERLVIIDFFAPWCAACKALYPKVMKMVASRPDVLLLAINFDENKAVVKALGVKVLPYFMFYRGAQGKLEEFSASSKRIHLIQEAIERHSTDRCFLSSDEEEPVLKEFPKVQPKVAFGSLDPGSTSSDEEPVVHTCPCDAKFGTMACTIAAVAPVAVRPVAGAPLKQARNTFAARTVSNATIKKTTAMQVWTPLNNKFFETFSYLPPMTDAEISRQVDYIVGNGWTPCLEFAGAESAYTSNENCVRMQNTTCLYYDNRYWTMWKLPMFGCTDGGQVIREVQACRRAFPDAYIRVVGFDPVRQVQVSGFLVNRPSSVRDYQGPSTRSV</sequence>
<dbReference type="Pfam" id="PF01490">
    <property type="entry name" value="Aa_trans"/>
    <property type="match status" value="1"/>
</dbReference>
<dbReference type="FunFam" id="3.30.190.10:FF:000001">
    <property type="entry name" value="Ribulose bisphosphate carboxylase small chain, chloroplastic"/>
    <property type="match status" value="1"/>
</dbReference>
<keyword evidence="9 16" id="KW-0472">Membrane</keyword>
<dbReference type="HAMAP" id="MF_00859">
    <property type="entry name" value="RuBisCO_S_bact"/>
    <property type="match status" value="1"/>
</dbReference>
<evidence type="ECO:0007829" key="20">
    <source>
        <dbReference type="PDB" id="8Q04"/>
    </source>
</evidence>
<dbReference type="PANTHER" id="PTHR22950">
    <property type="entry name" value="AMINO ACID TRANSPORTER"/>
    <property type="match status" value="1"/>
</dbReference>
<evidence type="ECO:0000256" key="4">
    <source>
        <dbReference type="ARBA" id="ARBA00022567"/>
    </source>
</evidence>
<dbReference type="GO" id="GO:0016020">
    <property type="term" value="C:membrane"/>
    <property type="evidence" value="ECO:0007669"/>
    <property type="project" value="UniProtKB-SubCell"/>
</dbReference>
<keyword evidence="7" id="KW-0813">Transport</keyword>
<feature type="transmembrane region" description="Helical" evidence="16">
    <location>
        <begin position="154"/>
        <end position="174"/>
    </location>
</feature>
<dbReference type="InterPro" id="IPR024681">
    <property type="entry name" value="RuBisCO_ssu"/>
</dbReference>
<comment type="subunit">
    <text evidence="12 14 15">Heterohexadecamer of 8 large and 8 small subunits.</text>
</comment>
<dbReference type="AlphaFoldDB" id="A0A2P6U2H5"/>
<dbReference type="EMDB" id="EMD-18049"/>
<comment type="caution">
    <text evidence="18">The sequence shown here is derived from an EMBL/GenBank/DDBJ whole genome shotgun (WGS) entry which is preliminary data.</text>
</comment>
<proteinExistence type="evidence at protein level"/>
<evidence type="ECO:0000256" key="9">
    <source>
        <dbReference type="ARBA" id="ARBA00023136"/>
    </source>
</evidence>
<feature type="transmembrane region" description="Helical" evidence="16">
    <location>
        <begin position="360"/>
        <end position="383"/>
    </location>
</feature>
<feature type="domain" description="Thioredoxin" evidence="17">
    <location>
        <begin position="416"/>
        <end position="548"/>
    </location>
</feature>
<keyword evidence="2 14" id="KW-0150">Chloroplast</keyword>
<reference evidence="18 19" key="1">
    <citation type="journal article" date="2018" name="Plant J.">
        <title>Genome sequences of Chlorella sorokiniana UTEX 1602 and Micractinium conductrix SAG 241.80: implications to maltose excretion by a green alga.</title>
        <authorList>
            <person name="Arriola M.B."/>
            <person name="Velmurugan N."/>
            <person name="Zhang Y."/>
            <person name="Plunkett M.H."/>
            <person name="Hondzo H."/>
            <person name="Barney B.M."/>
        </authorList>
    </citation>
    <scope>NUCLEOTIDE SEQUENCE [LARGE SCALE GENOMIC DNA]</scope>
    <source>
        <strain evidence="19">UTEX 1602</strain>
    </source>
</reference>
<evidence type="ECO:0000256" key="11">
    <source>
        <dbReference type="ARBA" id="ARBA00023300"/>
    </source>
</evidence>
<evidence type="ECO:0000313" key="18">
    <source>
        <dbReference type="EMBL" id="PRW60509.1"/>
    </source>
</evidence>
<evidence type="ECO:0000256" key="2">
    <source>
        <dbReference type="ARBA" id="ARBA00022528"/>
    </source>
</evidence>
<dbReference type="InterPro" id="IPR000894">
    <property type="entry name" value="RuBisCO_ssu_dom"/>
</dbReference>
<evidence type="ECO:0000256" key="16">
    <source>
        <dbReference type="SAM" id="Phobius"/>
    </source>
</evidence>
<feature type="transmembrane region" description="Helical" evidence="16">
    <location>
        <begin position="274"/>
        <end position="294"/>
    </location>
</feature>
<dbReference type="GO" id="GO:0016984">
    <property type="term" value="F:ribulose-bisphosphate carboxylase activity"/>
    <property type="evidence" value="ECO:0007669"/>
    <property type="project" value="UniProtKB-UniRule"/>
</dbReference>
<evidence type="ECO:0000256" key="10">
    <source>
        <dbReference type="ARBA" id="ARBA00023238"/>
    </source>
</evidence>
<dbReference type="GO" id="GO:0009507">
    <property type="term" value="C:chloroplast"/>
    <property type="evidence" value="ECO:0007669"/>
    <property type="project" value="UniProtKB-SubCell"/>
</dbReference>
<dbReference type="SMART" id="SM00961">
    <property type="entry name" value="RuBisCO_small"/>
    <property type="match status" value="1"/>
</dbReference>
<dbReference type="SMR" id="A0A2P6U2H5"/>
<keyword evidence="20 21" id="KW-0002">3D-structure</keyword>
<evidence type="ECO:0000256" key="14">
    <source>
        <dbReference type="HAMAP-Rule" id="MF_00860"/>
    </source>
</evidence>
<dbReference type="PRINTS" id="PR00152">
    <property type="entry name" value="RUBISCOSMALL"/>
</dbReference>
<dbReference type="Pfam" id="PF00101">
    <property type="entry name" value="RuBisCO_small"/>
    <property type="match status" value="1"/>
</dbReference>
<organism evidence="18 19">
    <name type="scientific">Chlorella sorokiniana</name>
    <name type="common">Freshwater green alga</name>
    <dbReference type="NCBI Taxonomy" id="3076"/>
    <lineage>
        <taxon>Eukaryota</taxon>
        <taxon>Viridiplantae</taxon>
        <taxon>Chlorophyta</taxon>
        <taxon>core chlorophytes</taxon>
        <taxon>Trebouxiophyceae</taxon>
        <taxon>Chlorellales</taxon>
        <taxon>Chlorellaceae</taxon>
        <taxon>Chlorella clade</taxon>
        <taxon>Chlorella</taxon>
    </lineage>
</organism>
<dbReference type="InterPro" id="IPR013766">
    <property type="entry name" value="Thioredoxin_domain"/>
</dbReference>
<dbReference type="Proteomes" id="UP000239899">
    <property type="component" value="Unassembled WGS sequence"/>
</dbReference>
<name>A0A2P6U2H5_CHLSO</name>
<dbReference type="PDB" id="8Q05">
    <property type="method" value="EM"/>
    <property type="resolution" value="2.77 A"/>
    <property type="chains" value="D/G/J/M/P/Q/T/X=602-784"/>
</dbReference>
<evidence type="ECO:0000256" key="8">
    <source>
        <dbReference type="ARBA" id="ARBA00022989"/>
    </source>
</evidence>
<dbReference type="EMDB" id="EMD-18050"/>
<evidence type="ECO:0007829" key="21">
    <source>
        <dbReference type="PDB" id="8Q05"/>
    </source>
</evidence>
<gene>
    <name evidence="14" type="primary">RBCS</name>
    <name evidence="18" type="ORF">C2E21_1248</name>
</gene>
<protein>
    <recommendedName>
        <fullName evidence="14">Ribulose bisphosphate carboxylase small subunit, chloroplastic</fullName>
        <shortName evidence="14">RuBisCO small subunit</shortName>
    </recommendedName>
</protein>
<dbReference type="CDD" id="cd03527">
    <property type="entry name" value="RuBisCO_small"/>
    <property type="match status" value="1"/>
</dbReference>
<dbReference type="InterPro" id="IPR017937">
    <property type="entry name" value="Thioredoxin_CS"/>
</dbReference>
<dbReference type="EMBL" id="LHPG02000002">
    <property type="protein sequence ID" value="PRW60509.1"/>
    <property type="molecule type" value="Genomic_DNA"/>
</dbReference>
<evidence type="ECO:0000256" key="5">
    <source>
        <dbReference type="ARBA" id="ARBA00022640"/>
    </source>
</evidence>
<dbReference type="PROSITE" id="PS00194">
    <property type="entry name" value="THIOREDOXIN_1"/>
    <property type="match status" value="1"/>
</dbReference>
<dbReference type="PROSITE" id="PS51352">
    <property type="entry name" value="THIOREDOXIN_2"/>
    <property type="match status" value="1"/>
</dbReference>
<dbReference type="Gene3D" id="3.30.190.10">
    <property type="entry name" value="Ribulose bisphosphate carboxylase, small subunit"/>
    <property type="match status" value="1"/>
</dbReference>
<keyword evidence="11 14" id="KW-0120">Carbon dioxide fixation</keyword>
<dbReference type="OrthoDB" id="565292at2759"/>
<evidence type="ECO:0000256" key="12">
    <source>
        <dbReference type="ARBA" id="ARBA00038826"/>
    </source>
</evidence>
<comment type="subcellular location">
    <subcellularLocation>
        <location evidence="1">Membrane</location>
        <topology evidence="1">Multi-pass membrane protein</topology>
    </subcellularLocation>
    <subcellularLocation>
        <location evidence="14">Plastid</location>
        <location evidence="14">Chloroplast</location>
    </subcellularLocation>
</comment>
<keyword evidence="8 16" id="KW-1133">Transmembrane helix</keyword>
<dbReference type="PDB" id="8Q04">
    <property type="method" value="EM"/>
    <property type="resolution" value="2.39 A"/>
    <property type="chains" value="C/E/G/I/K/M/O/P=602-784"/>
</dbReference>
<comment type="miscellaneous">
    <text evidence="14">The basic functional RuBisCO is composed of a large chain homodimer in a 'head-to-tail' conformation. In form I RuBisCO this homodimer is arranged in a barrel-like tetramer with the small subunits forming a tetrameric 'cap' on each end of the 'barrel'.</text>
</comment>
<keyword evidence="10 14" id="KW-0601">Photorespiration</keyword>
<comment type="function">
    <text evidence="13 14 15">RuBisCO catalyzes two reactions: the carboxylation of D-ribulose 1,5-bisphosphate, the primary event in carbon dioxide fixation, as well as the oxidative fragmentation of the pentose substrate. Both reactions occur simultaneously and in competition at the same active site. Although the small subunit is not catalytic it is essential for maximal activity.</text>
</comment>
<reference evidence="20 21" key="2">
    <citation type="journal article" date="2024" name="Nat. Plants">
        <title>A promiscuous mechanism to phase separate eukaryotic carbon fixation in the green lineage.</title>
        <authorList>
            <person name="Barrett J."/>
            <person name="Naduthodi M.I.S."/>
            <person name="Mao Y."/>
            <person name="Degut C."/>
            <person name="Musial S."/>
            <person name="Salter A."/>
            <person name="Leake M.C."/>
            <person name="Plevin M.J."/>
            <person name="McCormick A.J."/>
            <person name="Blaza J.N."/>
            <person name="Mackinder L.C.M."/>
        </authorList>
    </citation>
    <scope>STRUCTURE BY ELECTRON MICROSCOPY (2.39 ANGSTROMS) OF 602-784</scope>
</reference>
<dbReference type="GO" id="GO:0009853">
    <property type="term" value="P:photorespiration"/>
    <property type="evidence" value="ECO:0007669"/>
    <property type="project" value="UniProtKB-UniRule"/>
</dbReference>
<keyword evidence="7" id="KW-0029">Amino-acid transport</keyword>
<dbReference type="SUPFAM" id="SSF52833">
    <property type="entry name" value="Thioredoxin-like"/>
    <property type="match status" value="1"/>
</dbReference>
<evidence type="ECO:0000256" key="13">
    <source>
        <dbReference type="ARBA" id="ARBA00055447"/>
    </source>
</evidence>
<dbReference type="PANTHER" id="PTHR22950:SF652">
    <property type="entry name" value="TRANSMEMBRANE AMINO ACID TRANSPORTER FAMILY PROTEIN"/>
    <property type="match status" value="1"/>
</dbReference>
<evidence type="ECO:0000259" key="17">
    <source>
        <dbReference type="PROSITE" id="PS51352"/>
    </source>
</evidence>
<dbReference type="GO" id="GO:0019253">
    <property type="term" value="P:reductive pentose-phosphate cycle"/>
    <property type="evidence" value="ECO:0007669"/>
    <property type="project" value="UniProtKB-UniRule"/>
</dbReference>
<feature type="transmembrane region" description="Helical" evidence="16">
    <location>
        <begin position="228"/>
        <end position="254"/>
    </location>
</feature>
<dbReference type="Pfam" id="PF00085">
    <property type="entry name" value="Thioredoxin"/>
    <property type="match status" value="1"/>
</dbReference>
<evidence type="ECO:0000313" key="19">
    <source>
        <dbReference type="Proteomes" id="UP000239899"/>
    </source>
</evidence>
<feature type="transmembrane region" description="Helical" evidence="16">
    <location>
        <begin position="129"/>
        <end position="147"/>
    </location>
</feature>
<evidence type="ECO:0000256" key="6">
    <source>
        <dbReference type="ARBA" id="ARBA00022692"/>
    </source>
</evidence>
<evidence type="ECO:0000256" key="1">
    <source>
        <dbReference type="ARBA" id="ARBA00004141"/>
    </source>
</evidence>
<dbReference type="SUPFAM" id="SSF55239">
    <property type="entry name" value="RuBisCO, small subunit"/>
    <property type="match status" value="1"/>
</dbReference>
<evidence type="ECO:0000256" key="3">
    <source>
        <dbReference type="ARBA" id="ARBA00022531"/>
    </source>
</evidence>
<keyword evidence="3 14" id="KW-0602">Photosynthesis</keyword>